<organism evidence="5 6">
    <name type="scientific">Lasiosphaeria miniovina</name>
    <dbReference type="NCBI Taxonomy" id="1954250"/>
    <lineage>
        <taxon>Eukaryota</taxon>
        <taxon>Fungi</taxon>
        <taxon>Dikarya</taxon>
        <taxon>Ascomycota</taxon>
        <taxon>Pezizomycotina</taxon>
        <taxon>Sordariomycetes</taxon>
        <taxon>Sordariomycetidae</taxon>
        <taxon>Sordariales</taxon>
        <taxon>Lasiosphaeriaceae</taxon>
        <taxon>Lasiosphaeria</taxon>
    </lineage>
</organism>
<dbReference type="SMART" id="SM00739">
    <property type="entry name" value="KOW"/>
    <property type="match status" value="1"/>
</dbReference>
<feature type="region of interest" description="Disordered" evidence="3">
    <location>
        <begin position="295"/>
        <end position="314"/>
    </location>
</feature>
<dbReference type="SUPFAM" id="SSF50104">
    <property type="entry name" value="Translation proteins SH3-like domain"/>
    <property type="match status" value="1"/>
</dbReference>
<dbReference type="GeneID" id="85323758"/>
<evidence type="ECO:0000313" key="6">
    <source>
        <dbReference type="Proteomes" id="UP001172101"/>
    </source>
</evidence>
<keyword evidence="1" id="KW-0689">Ribosomal protein</keyword>
<dbReference type="GO" id="GO:1990904">
    <property type="term" value="C:ribonucleoprotein complex"/>
    <property type="evidence" value="ECO:0007669"/>
    <property type="project" value="UniProtKB-KW"/>
</dbReference>
<dbReference type="EMBL" id="JAUIRO010000007">
    <property type="protein sequence ID" value="KAK0706788.1"/>
    <property type="molecule type" value="Genomic_DNA"/>
</dbReference>
<dbReference type="RefSeq" id="XP_060291882.1">
    <property type="nucleotide sequence ID" value="XM_060440488.1"/>
</dbReference>
<dbReference type="PROSITE" id="PS01108">
    <property type="entry name" value="RIBOSOMAL_L24"/>
    <property type="match status" value="1"/>
</dbReference>
<reference evidence="5" key="1">
    <citation type="submission" date="2023-06" db="EMBL/GenBank/DDBJ databases">
        <title>Genome-scale phylogeny and comparative genomics of the fungal order Sordariales.</title>
        <authorList>
            <consortium name="Lawrence Berkeley National Laboratory"/>
            <person name="Hensen N."/>
            <person name="Bonometti L."/>
            <person name="Westerberg I."/>
            <person name="Brannstrom I.O."/>
            <person name="Guillou S."/>
            <person name="Cros-Aarteil S."/>
            <person name="Calhoun S."/>
            <person name="Haridas S."/>
            <person name="Kuo A."/>
            <person name="Mondo S."/>
            <person name="Pangilinan J."/>
            <person name="Riley R."/>
            <person name="LaButti K."/>
            <person name="Andreopoulos B."/>
            <person name="Lipzen A."/>
            <person name="Chen C."/>
            <person name="Yanf M."/>
            <person name="Daum C."/>
            <person name="Ng V."/>
            <person name="Clum A."/>
            <person name="Steindorff A."/>
            <person name="Ohm R."/>
            <person name="Martin F."/>
            <person name="Silar P."/>
            <person name="Natvig D."/>
            <person name="Lalanne C."/>
            <person name="Gautier V."/>
            <person name="Ament-velasquez S.L."/>
            <person name="Kruys A."/>
            <person name="Hutchinson M.I."/>
            <person name="Powell A.J."/>
            <person name="Barry K."/>
            <person name="Miller A.N."/>
            <person name="Grigoriev I.V."/>
            <person name="Debuchy R."/>
            <person name="Gladieux P."/>
            <person name="Thoren M.H."/>
            <person name="Johannesson H."/>
        </authorList>
    </citation>
    <scope>NUCLEOTIDE SEQUENCE</scope>
    <source>
        <strain evidence="5">SMH2392-1A</strain>
    </source>
</reference>
<comment type="caution">
    <text evidence="5">The sequence shown here is derived from an EMBL/GenBank/DDBJ whole genome shotgun (WGS) entry which is preliminary data.</text>
</comment>
<protein>
    <recommendedName>
        <fullName evidence="4">KOW domain-containing protein</fullName>
    </recommendedName>
</protein>
<proteinExistence type="predicted"/>
<dbReference type="Proteomes" id="UP001172101">
    <property type="component" value="Unassembled WGS sequence"/>
</dbReference>
<dbReference type="InterPro" id="IPR005824">
    <property type="entry name" value="KOW"/>
</dbReference>
<accession>A0AA40DNX1</accession>
<evidence type="ECO:0000259" key="4">
    <source>
        <dbReference type="SMART" id="SM00739"/>
    </source>
</evidence>
<evidence type="ECO:0000256" key="1">
    <source>
        <dbReference type="ARBA" id="ARBA00022980"/>
    </source>
</evidence>
<evidence type="ECO:0000256" key="2">
    <source>
        <dbReference type="ARBA" id="ARBA00023274"/>
    </source>
</evidence>
<evidence type="ECO:0000313" key="5">
    <source>
        <dbReference type="EMBL" id="KAK0706788.1"/>
    </source>
</evidence>
<keyword evidence="6" id="KW-1185">Reference proteome</keyword>
<dbReference type="InterPro" id="IPR005825">
    <property type="entry name" value="Ribosomal_uL24_CS"/>
</dbReference>
<name>A0AA40DNX1_9PEZI</name>
<gene>
    <name evidence="5" type="ORF">B0T26DRAFT_680421</name>
</gene>
<dbReference type="GO" id="GO:0003735">
    <property type="term" value="F:structural constituent of ribosome"/>
    <property type="evidence" value="ECO:0007669"/>
    <property type="project" value="InterPro"/>
</dbReference>
<dbReference type="InterPro" id="IPR041988">
    <property type="entry name" value="Ribosomal_uL24_KOW"/>
</dbReference>
<dbReference type="InterPro" id="IPR008991">
    <property type="entry name" value="Translation_prot_SH3-like_sf"/>
</dbReference>
<dbReference type="CDD" id="cd06089">
    <property type="entry name" value="KOW_RPL26"/>
    <property type="match status" value="1"/>
</dbReference>
<feature type="domain" description="KOW" evidence="4">
    <location>
        <begin position="114"/>
        <end position="141"/>
    </location>
</feature>
<dbReference type="AlphaFoldDB" id="A0AA40DNX1"/>
<dbReference type="GO" id="GO:0006412">
    <property type="term" value="P:translation"/>
    <property type="evidence" value="ECO:0007669"/>
    <property type="project" value="InterPro"/>
</dbReference>
<sequence length="397" mass="44944">MDKLLRRVRMAEGQVARRKKREEHISHRIELAKNRKEKVVARRNASEQLGAAIKTRHEDWEMGSLRPNRDVGKVDKFGNYWGTISAQQALLQLDITDEQREARAAWAGGATNLCLAPGDRVVVIEGPYKGKIADIDKIKRDIMALELVNALQVNTQIPDFMVSKGETPVQVMQGVIPISAVRLVHPLKDPATGKWRDVVIRELKPVSIKHDRPTRSTSFARLVPGLNVRIPWPKVVRPTFEDHPVDTLRIDVEERTFVPTLLRPPIPETVIDELRNRYSIFRTRHTPEYIAKKEAEEAEKKARKKSPDSMLTPVQELNRQLRAQRRERGQPQLTDEMLEKIGQVMARNLERPTTFAAARAAGVVRSDKRLSALQAAVEQISLEPAQGPTATDHPPPS</sequence>
<dbReference type="Pfam" id="PF22682">
    <property type="entry name" value="Ribosomal_uL24m-like"/>
    <property type="match status" value="1"/>
</dbReference>
<dbReference type="GO" id="GO:0003723">
    <property type="term" value="F:RNA binding"/>
    <property type="evidence" value="ECO:0007669"/>
    <property type="project" value="InterPro"/>
</dbReference>
<keyword evidence="2" id="KW-0687">Ribonucleoprotein</keyword>
<dbReference type="GO" id="GO:0005840">
    <property type="term" value="C:ribosome"/>
    <property type="evidence" value="ECO:0007669"/>
    <property type="project" value="UniProtKB-KW"/>
</dbReference>
<evidence type="ECO:0000256" key="3">
    <source>
        <dbReference type="SAM" id="MobiDB-lite"/>
    </source>
</evidence>